<comment type="similarity">
    <text evidence="2">Belongs to the glycosyl hydrolase 51 family.</text>
</comment>
<gene>
    <name evidence="8" type="ORF">LCGC14_2008390</name>
</gene>
<reference evidence="8" key="1">
    <citation type="journal article" date="2015" name="Nature">
        <title>Complex archaea that bridge the gap between prokaryotes and eukaryotes.</title>
        <authorList>
            <person name="Spang A."/>
            <person name="Saw J.H."/>
            <person name="Jorgensen S.L."/>
            <person name="Zaremba-Niedzwiedzka K."/>
            <person name="Martijn J."/>
            <person name="Lind A.E."/>
            <person name="van Eijk R."/>
            <person name="Schleper C."/>
            <person name="Guy L."/>
            <person name="Ettema T.J."/>
        </authorList>
    </citation>
    <scope>NUCLEOTIDE SEQUENCE</scope>
</reference>
<evidence type="ECO:0000256" key="1">
    <source>
        <dbReference type="ARBA" id="ARBA00001462"/>
    </source>
</evidence>
<dbReference type="InterPro" id="IPR013780">
    <property type="entry name" value="Glyco_hydro_b"/>
</dbReference>
<dbReference type="GO" id="GO:0046556">
    <property type="term" value="F:alpha-L-arabinofuranosidase activity"/>
    <property type="evidence" value="ECO:0007669"/>
    <property type="project" value="UniProtKB-EC"/>
</dbReference>
<dbReference type="EC" id="3.2.1.55" evidence="3"/>
<dbReference type="Gene3D" id="3.20.20.80">
    <property type="entry name" value="Glycosidases"/>
    <property type="match status" value="1"/>
</dbReference>
<dbReference type="Pfam" id="PF06964">
    <property type="entry name" value="Alpha-L-AF_C"/>
    <property type="match status" value="1"/>
</dbReference>
<dbReference type="SUPFAM" id="SSF51445">
    <property type="entry name" value="(Trans)glycosidases"/>
    <property type="match status" value="1"/>
</dbReference>
<keyword evidence="4" id="KW-0378">Hydrolase</keyword>
<sequence length="516" mass="59421">MPIENKISVNIESATKYINPMIYSNFIEHIGECIHNGIWAYDPVKVSLTTGNPRLIGVREDLLKAVRDMKLTVLRWPGGCYSDVYHWKDATGPRDSRKVVKNIHWNKLEKTFPGIAPIIQNQFGTDEFLTFCDKINAEPYININYGTATPEEAAEWVEYCNGSINTQFGKLRAKNGRKEPYNVKIWGIANEIYGFWEPGYEKNPIDYATKYLTFAKKMREKDPKIKLVACGWNLSDWNQPLLRELGEEFVDFLSIHRYFPNEAGEFIGKNHPDNSTCYHALMASKPLIEDYINKTWEDIITTLGADTHVKIAFDEWGVWYLFKDTIKTNYNLQDGLWTAMVLMTLQKMTDKCSMANWAQLVNCIGTIQTDPDGLILTPVYLAFKSIHDHCFSHLVEGVEITSQLFISKKFKRIPEFKNVPYIDCNTTINDAGHEISIVLINKHYENEMNVDLEINGFLPNEEGLKVELSSDSPFDYNTIENRNKIEIKETIIDYIGPKMIIDLKPHSLTILKIKEK</sequence>
<dbReference type="SUPFAM" id="SSF51011">
    <property type="entry name" value="Glycosyl hydrolase domain"/>
    <property type="match status" value="1"/>
</dbReference>
<dbReference type="SMART" id="SM00813">
    <property type="entry name" value="Alpha-L-AF_C"/>
    <property type="match status" value="1"/>
</dbReference>
<keyword evidence="6" id="KW-0326">Glycosidase</keyword>
<protein>
    <recommendedName>
        <fullName evidence="3">non-reducing end alpha-L-arabinofuranosidase</fullName>
        <ecNumber evidence="3">3.2.1.55</ecNumber>
    </recommendedName>
</protein>
<dbReference type="InterPro" id="IPR010720">
    <property type="entry name" value="Alpha-L-AF_C"/>
</dbReference>
<evidence type="ECO:0000256" key="3">
    <source>
        <dbReference type="ARBA" id="ARBA00012670"/>
    </source>
</evidence>
<dbReference type="GO" id="GO:0000272">
    <property type="term" value="P:polysaccharide catabolic process"/>
    <property type="evidence" value="ECO:0007669"/>
    <property type="project" value="TreeGrafter"/>
</dbReference>
<dbReference type="PANTHER" id="PTHR43576">
    <property type="entry name" value="ALPHA-L-ARABINOFURANOSIDASE C-RELATED"/>
    <property type="match status" value="1"/>
</dbReference>
<evidence type="ECO:0000256" key="5">
    <source>
        <dbReference type="ARBA" id="ARBA00023277"/>
    </source>
</evidence>
<name>A0A0F9HED5_9ZZZZ</name>
<keyword evidence="5" id="KW-0119">Carbohydrate metabolism</keyword>
<evidence type="ECO:0000256" key="4">
    <source>
        <dbReference type="ARBA" id="ARBA00022801"/>
    </source>
</evidence>
<dbReference type="Gene3D" id="2.60.40.1180">
    <property type="entry name" value="Golgi alpha-mannosidase II"/>
    <property type="match status" value="1"/>
</dbReference>
<evidence type="ECO:0000259" key="7">
    <source>
        <dbReference type="SMART" id="SM00813"/>
    </source>
</evidence>
<evidence type="ECO:0000313" key="8">
    <source>
        <dbReference type="EMBL" id="KKL80080.1"/>
    </source>
</evidence>
<evidence type="ECO:0000256" key="2">
    <source>
        <dbReference type="ARBA" id="ARBA00007186"/>
    </source>
</evidence>
<dbReference type="PANTHER" id="PTHR43576:SF2">
    <property type="entry name" value="INTRACELLULAR EXO-ALPHA-L-ARABINOFURANOSIDASE 2"/>
    <property type="match status" value="1"/>
</dbReference>
<dbReference type="AlphaFoldDB" id="A0A0F9HED5"/>
<comment type="catalytic activity">
    <reaction evidence="1">
        <text>Hydrolysis of terminal non-reducing alpha-L-arabinofuranoside residues in alpha-L-arabinosides.</text>
        <dbReference type="EC" id="3.2.1.55"/>
    </reaction>
</comment>
<dbReference type="GO" id="GO:0046373">
    <property type="term" value="P:L-arabinose metabolic process"/>
    <property type="evidence" value="ECO:0007669"/>
    <property type="project" value="InterPro"/>
</dbReference>
<dbReference type="InterPro" id="IPR017853">
    <property type="entry name" value="GH"/>
</dbReference>
<organism evidence="8">
    <name type="scientific">marine sediment metagenome</name>
    <dbReference type="NCBI Taxonomy" id="412755"/>
    <lineage>
        <taxon>unclassified sequences</taxon>
        <taxon>metagenomes</taxon>
        <taxon>ecological metagenomes</taxon>
    </lineage>
</organism>
<feature type="domain" description="Alpha-L-arabinofuranosidase C-terminal" evidence="7">
    <location>
        <begin position="314"/>
        <end position="507"/>
    </location>
</feature>
<comment type="caution">
    <text evidence="8">The sequence shown here is derived from an EMBL/GenBank/DDBJ whole genome shotgun (WGS) entry which is preliminary data.</text>
</comment>
<proteinExistence type="inferred from homology"/>
<accession>A0A0F9HED5</accession>
<dbReference type="Pfam" id="PF22848">
    <property type="entry name" value="ASD1_dom"/>
    <property type="match status" value="1"/>
</dbReference>
<dbReference type="InterPro" id="IPR055235">
    <property type="entry name" value="ASD1_cat"/>
</dbReference>
<evidence type="ECO:0000256" key="6">
    <source>
        <dbReference type="ARBA" id="ARBA00023295"/>
    </source>
</evidence>
<dbReference type="EMBL" id="LAZR01022965">
    <property type="protein sequence ID" value="KKL80080.1"/>
    <property type="molecule type" value="Genomic_DNA"/>
</dbReference>